<dbReference type="GO" id="GO:0005886">
    <property type="term" value="C:plasma membrane"/>
    <property type="evidence" value="ECO:0007669"/>
    <property type="project" value="UniProtKB-SubCell"/>
</dbReference>
<evidence type="ECO:0000313" key="12">
    <source>
        <dbReference type="Proteomes" id="UP000030686"/>
    </source>
</evidence>
<dbReference type="EC" id="2.4.1.-" evidence="8"/>
<keyword evidence="10" id="KW-0812">Transmembrane</keyword>
<keyword evidence="5" id="KW-0325">Glycoprotein</keyword>
<feature type="region of interest" description="Disordered" evidence="9">
    <location>
        <begin position="382"/>
        <end position="428"/>
    </location>
</feature>
<dbReference type="InterPro" id="IPR017853">
    <property type="entry name" value="GH"/>
</dbReference>
<feature type="compositionally biased region" description="Low complexity" evidence="9">
    <location>
        <begin position="323"/>
        <end position="344"/>
    </location>
</feature>
<dbReference type="GO" id="GO:0071970">
    <property type="term" value="P:fungal-type cell wall (1-&gt;3)-beta-D-glucan biosynthetic process"/>
    <property type="evidence" value="ECO:0007669"/>
    <property type="project" value="TreeGrafter"/>
</dbReference>
<evidence type="ECO:0000256" key="1">
    <source>
        <dbReference type="ARBA" id="ARBA00004609"/>
    </source>
</evidence>
<evidence type="ECO:0000256" key="3">
    <source>
        <dbReference type="ARBA" id="ARBA00022729"/>
    </source>
</evidence>
<keyword evidence="6 8" id="KW-0449">Lipoprotein</keyword>
<dbReference type="PANTHER" id="PTHR31468:SF2">
    <property type="entry name" value="1,3-BETA-GLUCANOSYLTRANSFERASE GAS1"/>
    <property type="match status" value="1"/>
</dbReference>
<gene>
    <name evidence="11" type="ORF">PROQFM164_S06g000325</name>
</gene>
<evidence type="ECO:0000256" key="7">
    <source>
        <dbReference type="ARBA" id="ARBA00025026"/>
    </source>
</evidence>
<evidence type="ECO:0000256" key="9">
    <source>
        <dbReference type="SAM" id="MobiDB-lite"/>
    </source>
</evidence>
<dbReference type="GO" id="GO:0031505">
    <property type="term" value="P:fungal-type cell wall organization"/>
    <property type="evidence" value="ECO:0007669"/>
    <property type="project" value="TreeGrafter"/>
</dbReference>
<dbReference type="SUPFAM" id="SSF51445">
    <property type="entry name" value="(Trans)glycosidases"/>
    <property type="match status" value="1"/>
</dbReference>
<keyword evidence="12" id="KW-1185">Reference proteome</keyword>
<evidence type="ECO:0000256" key="6">
    <source>
        <dbReference type="ARBA" id="ARBA00023288"/>
    </source>
</evidence>
<keyword evidence="10" id="KW-1133">Transmembrane helix</keyword>
<comment type="function">
    <text evidence="7">Splits internally a 1,3-beta-glucan molecule and transfers the newly generated reducing end (the donor) to the non-reducing end of another 1,3-beta-glucan molecule (the acceptor) forming a 1,3-beta linkage, resulting in the elongation of 1,3-beta-glucan chains in the cell wall. Involved in cell wall morphogenesis.</text>
</comment>
<keyword evidence="8" id="KW-0336">GPI-anchor</keyword>
<accession>W6QTB5</accession>
<dbReference type="Proteomes" id="UP000030686">
    <property type="component" value="Unassembled WGS sequence"/>
</dbReference>
<feature type="region of interest" description="Disordered" evidence="9">
    <location>
        <begin position="323"/>
        <end position="348"/>
    </location>
</feature>
<dbReference type="AlphaFoldDB" id="W6QTB5"/>
<comment type="subcellular location">
    <subcellularLocation>
        <location evidence="1 8">Cell membrane</location>
        <topology evidence="1 8">Lipid-anchor</topology>
        <topology evidence="1 8">GPI-anchor</topology>
    </subcellularLocation>
</comment>
<keyword evidence="3" id="KW-0732">Signal</keyword>
<reference evidence="11" key="1">
    <citation type="journal article" date="2014" name="Nat. Commun.">
        <title>Multiple recent horizontal transfers of a large genomic region in cheese making fungi.</title>
        <authorList>
            <person name="Cheeseman K."/>
            <person name="Ropars J."/>
            <person name="Renault P."/>
            <person name="Dupont J."/>
            <person name="Gouzy J."/>
            <person name="Branca A."/>
            <person name="Abraham A.L."/>
            <person name="Ceppi M."/>
            <person name="Conseiller E."/>
            <person name="Debuchy R."/>
            <person name="Malagnac F."/>
            <person name="Goarin A."/>
            <person name="Silar P."/>
            <person name="Lacoste S."/>
            <person name="Sallet E."/>
            <person name="Bensimon A."/>
            <person name="Giraud T."/>
            <person name="Brygoo Y."/>
        </authorList>
    </citation>
    <scope>NUCLEOTIDE SEQUENCE [LARGE SCALE GENOMIC DNA]</scope>
    <source>
        <strain evidence="11">FM164</strain>
    </source>
</reference>
<dbReference type="GO" id="GO:0042124">
    <property type="term" value="F:1,3-beta-glucanosyltransferase activity"/>
    <property type="evidence" value="ECO:0007669"/>
    <property type="project" value="TreeGrafter"/>
</dbReference>
<dbReference type="Gene3D" id="3.20.20.80">
    <property type="entry name" value="Glycosidases"/>
    <property type="match status" value="1"/>
</dbReference>
<dbReference type="EMBL" id="HG792020">
    <property type="protein sequence ID" value="CDM37364.1"/>
    <property type="molecule type" value="Genomic_DNA"/>
</dbReference>
<evidence type="ECO:0000256" key="5">
    <source>
        <dbReference type="ARBA" id="ARBA00023180"/>
    </source>
</evidence>
<name>W6QTB5_PENRF</name>
<keyword evidence="8 11" id="KW-0808">Transferase</keyword>
<feature type="transmembrane region" description="Helical" evidence="10">
    <location>
        <begin position="352"/>
        <end position="374"/>
    </location>
</feature>
<evidence type="ECO:0000313" key="11">
    <source>
        <dbReference type="EMBL" id="CDM37364.1"/>
    </source>
</evidence>
<evidence type="ECO:0000256" key="8">
    <source>
        <dbReference type="RuleBase" id="RU361209"/>
    </source>
</evidence>
<protein>
    <recommendedName>
        <fullName evidence="8">1,3-beta-glucanosyltransferase</fullName>
        <ecNumber evidence="8">2.4.1.-</ecNumber>
    </recommendedName>
</protein>
<dbReference type="OrthoDB" id="421038at2759"/>
<sequence>MSLPVISVAGNGLLSRGHRFQIKGVDYIGDASGSTTIDVLADSRASQCAIDAPILKALGANTIRVYYTDATQGHDKCMQIFQDNGIYVIANMATQRAWTDVSSNIANSPWQMDVFEQYAAVLDSMAGYSNLLGLLIGNNIISSQTITGQGPTVDLAPYLKAAARDIKGYAAARKYRAIPIGYATDSEYTYIQTLGEYLVCGGKSDEAIDFYAVNELGCNSSMSASDYDVLTSRLGGLGVPVIISETSCNHHAPRLFEVSTQTTLADYNSLKRWSAVTANYPPPPTLPTPSCPSINAYWPINPSAALPTIAGLDFATIQAAHAASTADGTRTSTSIRPRSTYSPPHNTSRGTMAGIGIGATSGVVLAFVGAFLFYRRQWKKKGRRHPSSSLPQTSGSSHQDAELGHITVPAKSSHTDLPSQLPGSNPKA</sequence>
<dbReference type="GO" id="GO:0098552">
    <property type="term" value="C:side of membrane"/>
    <property type="evidence" value="ECO:0007669"/>
    <property type="project" value="UniProtKB-KW"/>
</dbReference>
<dbReference type="PANTHER" id="PTHR31468">
    <property type="entry name" value="1,3-BETA-GLUCANOSYLTRANSFERASE GAS1"/>
    <property type="match status" value="1"/>
</dbReference>
<proteinExistence type="inferred from homology"/>
<keyword evidence="4" id="KW-1015">Disulfide bond</keyword>
<dbReference type="InterPro" id="IPR004886">
    <property type="entry name" value="Glucanosyltransferase"/>
</dbReference>
<dbReference type="Pfam" id="PF03198">
    <property type="entry name" value="Glyco_hydro_72"/>
    <property type="match status" value="1"/>
</dbReference>
<comment type="similarity">
    <text evidence="2 8">Belongs to the glycosyl hydrolase 72 family.</text>
</comment>
<organism evidence="11 12">
    <name type="scientific">Penicillium roqueforti (strain FM164)</name>
    <dbReference type="NCBI Taxonomy" id="1365484"/>
    <lineage>
        <taxon>Eukaryota</taxon>
        <taxon>Fungi</taxon>
        <taxon>Dikarya</taxon>
        <taxon>Ascomycota</taxon>
        <taxon>Pezizomycotina</taxon>
        <taxon>Eurotiomycetes</taxon>
        <taxon>Eurotiomycetidae</taxon>
        <taxon>Eurotiales</taxon>
        <taxon>Aspergillaceae</taxon>
        <taxon>Penicillium</taxon>
    </lineage>
</organism>
<evidence type="ECO:0000256" key="4">
    <source>
        <dbReference type="ARBA" id="ARBA00023157"/>
    </source>
</evidence>
<evidence type="ECO:0000256" key="10">
    <source>
        <dbReference type="SAM" id="Phobius"/>
    </source>
</evidence>
<keyword evidence="8 10" id="KW-0472">Membrane</keyword>
<evidence type="ECO:0000256" key="2">
    <source>
        <dbReference type="ARBA" id="ARBA00007528"/>
    </source>
</evidence>
<feature type="compositionally biased region" description="Low complexity" evidence="9">
    <location>
        <begin position="387"/>
        <end position="397"/>
    </location>
</feature>
<feature type="compositionally biased region" description="Polar residues" evidence="9">
    <location>
        <begin position="410"/>
        <end position="428"/>
    </location>
</feature>